<evidence type="ECO:0000313" key="2">
    <source>
        <dbReference type="WBParaSite" id="PS1159_v2.g10064.t1"/>
    </source>
</evidence>
<reference evidence="2" key="1">
    <citation type="submission" date="2022-11" db="UniProtKB">
        <authorList>
            <consortium name="WormBaseParasite"/>
        </authorList>
    </citation>
    <scope>IDENTIFICATION</scope>
</reference>
<name>A0AC35EQV9_9BILA</name>
<evidence type="ECO:0000313" key="1">
    <source>
        <dbReference type="Proteomes" id="UP000887580"/>
    </source>
</evidence>
<sequence>MTAISKYPEPNVIIEPSTTTTTPTALNENSSNSSKNIIVDDTSKRKWRYCPSDDGNGDGGEGEDDNGENEANCSGYDDELVRISSPVPTFSNIPWSRSRKYLADLEGLHYELLECFDWLRPTEAERFARCNVCQRVRNVLIDITPDAIFYVFGSVATNLFLPTSDIDISVELQRLSPYDMQIVADAFRNSKNFKDVNVLDRVHVPIIKLTDRETNINIDISFNTSKAHCAVEYILYMRSWFPAIELFVLILKQFLASRQLNQAFTGGLSSYGLILMIVHYMLRFYRSFFFVTDIHQLPIGMLSKFFMDFLEYYGRIFDPLTEALAFPKLDEAVLMSKSHLTSIMNENFFASVLCIQDPLTPMNDVGRGAHNFLQVKAAFNSAFTNLNKKIKYSKSGEPMLQSIMTFPQSFVQFRRRINCLPFENILEHIGNEPYIFGGQPAQPFSYDCDAREAILFPATINASPQIFFPQSMHQQQNNQQQQQQSSTFDENGILIEQLSTSSSEASSSATPTAFPSPHAAADNNISISRGENEFYTNIQQPQMQQQQIFFPPPPPQIFHHQNQRPEMFSFNPYFAMSFPQHLQHQIPPPHAYHHQHFINRLSSGSGDSMISCSTVTPESYDEQIAITTATEGEEESSSNGGNCCNKNGRS</sequence>
<accession>A0AC35EQV9</accession>
<protein>
    <submittedName>
        <fullName evidence="2">Uncharacterized protein</fullName>
    </submittedName>
</protein>
<dbReference type="WBParaSite" id="PS1159_v2.g10064.t1">
    <property type="protein sequence ID" value="PS1159_v2.g10064.t1"/>
    <property type="gene ID" value="PS1159_v2.g10064"/>
</dbReference>
<dbReference type="Proteomes" id="UP000887580">
    <property type="component" value="Unplaced"/>
</dbReference>
<proteinExistence type="predicted"/>
<organism evidence="1 2">
    <name type="scientific">Panagrolaimus sp. PS1159</name>
    <dbReference type="NCBI Taxonomy" id="55785"/>
    <lineage>
        <taxon>Eukaryota</taxon>
        <taxon>Metazoa</taxon>
        <taxon>Ecdysozoa</taxon>
        <taxon>Nematoda</taxon>
        <taxon>Chromadorea</taxon>
        <taxon>Rhabditida</taxon>
        <taxon>Tylenchina</taxon>
        <taxon>Panagrolaimomorpha</taxon>
        <taxon>Panagrolaimoidea</taxon>
        <taxon>Panagrolaimidae</taxon>
        <taxon>Panagrolaimus</taxon>
    </lineage>
</organism>